<organism evidence="2 3">
    <name type="scientific">Amycolatopsis orientalis</name>
    <name type="common">Nocardia orientalis</name>
    <dbReference type="NCBI Taxonomy" id="31958"/>
    <lineage>
        <taxon>Bacteria</taxon>
        <taxon>Bacillati</taxon>
        <taxon>Actinomycetota</taxon>
        <taxon>Actinomycetes</taxon>
        <taxon>Pseudonocardiales</taxon>
        <taxon>Pseudonocardiaceae</taxon>
        <taxon>Amycolatopsis</taxon>
    </lineage>
</organism>
<reference evidence="2 3" key="1">
    <citation type="journal article" date="2015" name="Genome Announc.">
        <title>Draft Genome Sequence of Norvancomycin-Producing Strain Amycolatopsis orientalis CPCC200066.</title>
        <authorList>
            <person name="Lei X."/>
            <person name="Yuan F."/>
            <person name="Shi Y."/>
            <person name="Li X."/>
            <person name="Wang L."/>
            <person name="Hong B."/>
        </authorList>
    </citation>
    <scope>NUCLEOTIDE SEQUENCE [LARGE SCALE GENOMIC DNA]</scope>
    <source>
        <strain evidence="2 3">B-37</strain>
    </source>
</reference>
<gene>
    <name evidence="2" type="ORF">SD37_38255</name>
</gene>
<protein>
    <submittedName>
        <fullName evidence="2">DNA primase</fullName>
    </submittedName>
</protein>
<dbReference type="Pfam" id="PF09250">
    <property type="entry name" value="Prim-Pol"/>
    <property type="match status" value="1"/>
</dbReference>
<keyword evidence="3" id="KW-1185">Reference proteome</keyword>
<dbReference type="AlphaFoldDB" id="A0A193C8U2"/>
<dbReference type="KEGG" id="aori:SD37_38255"/>
<dbReference type="InterPro" id="IPR015330">
    <property type="entry name" value="DNA_primase/pol_bifunc_N"/>
</dbReference>
<sequence length="290" mass="30202">MTAHAGNPLLDWALYLAGMGWAVFPLAPGTKRQPAVKDWENRATTDPLRIRRCWSADRFNIGVATGPSRLVVVDLDMPKDGSGPDGVTALAALAAERGGPVPDTYTVSTPSGGRHLYYLAPAGTTLRNSQGQLTSCVDTRAGGGYVVGPGSVLPNGAYDLADDTDPVELPGWLVQVCAERRSTANSGPLEIRSTDTSRYGSAALAGECDRVRNATPGTYNEVLSSAAYTIGRKVGAGIIDHATARADLIAAGETLIGSAHWPPNAREVVRVVDAGLTAGARNPVTRGKAA</sequence>
<evidence type="ECO:0000259" key="1">
    <source>
        <dbReference type="SMART" id="SM00943"/>
    </source>
</evidence>
<feature type="domain" description="DNA primase/polymerase bifunctional N-terminal" evidence="1">
    <location>
        <begin position="13"/>
        <end position="173"/>
    </location>
</feature>
<evidence type="ECO:0000313" key="3">
    <source>
        <dbReference type="Proteomes" id="UP000093695"/>
    </source>
</evidence>
<dbReference type="EMBL" id="CP016174">
    <property type="protein sequence ID" value="ANN20859.1"/>
    <property type="molecule type" value="Genomic_DNA"/>
</dbReference>
<proteinExistence type="predicted"/>
<name>A0A193C8U2_AMYOR</name>
<dbReference type="Proteomes" id="UP000093695">
    <property type="component" value="Chromosome"/>
</dbReference>
<dbReference type="SUPFAM" id="SSF56747">
    <property type="entry name" value="Prim-pol domain"/>
    <property type="match status" value="1"/>
</dbReference>
<dbReference type="CDD" id="cd04859">
    <property type="entry name" value="Prim_Pol"/>
    <property type="match status" value="1"/>
</dbReference>
<evidence type="ECO:0000313" key="2">
    <source>
        <dbReference type="EMBL" id="ANN20859.1"/>
    </source>
</evidence>
<dbReference type="RefSeq" id="WP_044855769.1">
    <property type="nucleotide sequence ID" value="NZ_CP016174.1"/>
</dbReference>
<dbReference type="SMART" id="SM00943">
    <property type="entry name" value="Prim-Pol"/>
    <property type="match status" value="1"/>
</dbReference>
<dbReference type="STRING" id="31958.SD37_38255"/>
<accession>A0A193C8U2</accession>